<feature type="compositionally biased region" description="Low complexity" evidence="1">
    <location>
        <begin position="73"/>
        <end position="82"/>
    </location>
</feature>
<keyword evidence="3" id="KW-1185">Reference proteome</keyword>
<dbReference type="RefSeq" id="WP_249101718.1">
    <property type="nucleotide sequence ID" value="NZ_JAMAST010000011.1"/>
</dbReference>
<reference evidence="2 3" key="1">
    <citation type="submission" date="2022-05" db="EMBL/GenBank/DDBJ databases">
        <title>Sporolactobacillus sp nov CPB3-1, isolated from tree bark (Mangifera indica L.).</title>
        <authorList>
            <person name="Phuengjayaem S."/>
            <person name="Tanasupawat S."/>
        </authorList>
    </citation>
    <scope>NUCLEOTIDE SEQUENCE [LARGE SCALE GENOMIC DNA]</scope>
    <source>
        <strain evidence="2 3">CPB3-1</strain>
    </source>
</reference>
<organism evidence="2 3">
    <name type="scientific">Sporolactobacillus mangiferae</name>
    <dbReference type="NCBI Taxonomy" id="2940498"/>
    <lineage>
        <taxon>Bacteria</taxon>
        <taxon>Bacillati</taxon>
        <taxon>Bacillota</taxon>
        <taxon>Bacilli</taxon>
        <taxon>Bacillales</taxon>
        <taxon>Sporolactobacillaceae</taxon>
        <taxon>Sporolactobacillus</taxon>
    </lineage>
</organism>
<feature type="region of interest" description="Disordered" evidence="1">
    <location>
        <begin position="57"/>
        <end position="85"/>
    </location>
</feature>
<dbReference type="PANTHER" id="PTHR43155">
    <property type="entry name" value="CYCLIC DI-GMP PHOSPHODIESTERASE PA4108-RELATED"/>
    <property type="match status" value="1"/>
</dbReference>
<dbReference type="CDD" id="cd00077">
    <property type="entry name" value="HDc"/>
    <property type="match status" value="1"/>
</dbReference>
<dbReference type="EMBL" id="JAMAST010000011">
    <property type="protein sequence ID" value="MCL1632219.1"/>
    <property type="molecule type" value="Genomic_DNA"/>
</dbReference>
<accession>A0ABT0MBI5</accession>
<evidence type="ECO:0000313" key="2">
    <source>
        <dbReference type="EMBL" id="MCL1632219.1"/>
    </source>
</evidence>
<evidence type="ECO:0000256" key="1">
    <source>
        <dbReference type="SAM" id="MobiDB-lite"/>
    </source>
</evidence>
<dbReference type="SUPFAM" id="SSF109604">
    <property type="entry name" value="HD-domain/PDEase-like"/>
    <property type="match status" value="1"/>
</dbReference>
<name>A0ABT0MBI5_9BACL</name>
<proteinExistence type="predicted"/>
<gene>
    <name evidence="2" type="ORF">M3N64_09730</name>
</gene>
<dbReference type="InterPro" id="IPR003607">
    <property type="entry name" value="HD/PDEase_dom"/>
</dbReference>
<dbReference type="Gene3D" id="1.10.3210.10">
    <property type="entry name" value="Hypothetical protein af1432"/>
    <property type="match status" value="1"/>
</dbReference>
<dbReference type="PANTHER" id="PTHR43155:SF2">
    <property type="entry name" value="CYCLIC DI-GMP PHOSPHODIESTERASE PA4108"/>
    <property type="match status" value="1"/>
</dbReference>
<sequence>MMIVNVDELTAGCVLCRDVFSKSLKPLIKSGTVLNETHIEFLKAFLITHVDAEQLKRPSRRKAAAPEKKQAAKPKPSSASESVHAYSPQDEKYRYAVKDYRHFFQHWQSGEGVSIGDFRSAMIPVISSILDEPTWLASFFITHKRAYDLAERSVLFGILAAFIAKRFKFSSGDINQFGLAGMLADCGLAKLPPSLLGKHELAGDEVRLFKRHVVDSYKMLKGIQTLKDETLIAIIQHHECEDGSGYPLNIEGSQSHLNGKLLAVCDRFLTQTAMEASGNVPLILEHLRTASYGKLSRFVLEKFCYELMTLFVGMQVQLSDGMSGEVTFIPVKDPMHPIIHLTDNRVIPLTENSSVFIESFL</sequence>
<comment type="caution">
    <text evidence="2">The sequence shown here is derived from an EMBL/GenBank/DDBJ whole genome shotgun (WGS) entry which is preliminary data.</text>
</comment>
<dbReference type="Proteomes" id="UP001203004">
    <property type="component" value="Unassembled WGS sequence"/>
</dbReference>
<dbReference type="Pfam" id="PF13487">
    <property type="entry name" value="HD_5"/>
    <property type="match status" value="1"/>
</dbReference>
<protein>
    <submittedName>
        <fullName evidence="2">Metal-dependent phosphohydrolase</fullName>
    </submittedName>
</protein>
<evidence type="ECO:0000313" key="3">
    <source>
        <dbReference type="Proteomes" id="UP001203004"/>
    </source>
</evidence>